<evidence type="ECO:0000313" key="3">
    <source>
        <dbReference type="Proteomes" id="UP001221142"/>
    </source>
</evidence>
<feature type="signal peptide" evidence="1">
    <location>
        <begin position="1"/>
        <end position="20"/>
    </location>
</feature>
<comment type="caution">
    <text evidence="2">The sequence shown here is derived from an EMBL/GenBank/DDBJ whole genome shotgun (WGS) entry which is preliminary data.</text>
</comment>
<evidence type="ECO:0008006" key="4">
    <source>
        <dbReference type="Google" id="ProtNLM"/>
    </source>
</evidence>
<evidence type="ECO:0000313" key="2">
    <source>
        <dbReference type="EMBL" id="KAJ7605019.1"/>
    </source>
</evidence>
<name>A0AAD7AZ00_9AGAR</name>
<keyword evidence="3" id="KW-1185">Reference proteome</keyword>
<protein>
    <recommendedName>
        <fullName evidence="4">Secreted protein</fullName>
    </recommendedName>
</protein>
<dbReference type="EMBL" id="JARKIF010000084">
    <property type="protein sequence ID" value="KAJ7605019.1"/>
    <property type="molecule type" value="Genomic_DNA"/>
</dbReference>
<reference evidence="2" key="1">
    <citation type="submission" date="2023-03" db="EMBL/GenBank/DDBJ databases">
        <title>Massive genome expansion in bonnet fungi (Mycena s.s.) driven by repeated elements and novel gene families across ecological guilds.</title>
        <authorList>
            <consortium name="Lawrence Berkeley National Laboratory"/>
            <person name="Harder C.B."/>
            <person name="Miyauchi S."/>
            <person name="Viragh M."/>
            <person name="Kuo A."/>
            <person name="Thoen E."/>
            <person name="Andreopoulos B."/>
            <person name="Lu D."/>
            <person name="Skrede I."/>
            <person name="Drula E."/>
            <person name="Henrissat B."/>
            <person name="Morin E."/>
            <person name="Kohler A."/>
            <person name="Barry K."/>
            <person name="LaButti K."/>
            <person name="Morin E."/>
            <person name="Salamov A."/>
            <person name="Lipzen A."/>
            <person name="Mereny Z."/>
            <person name="Hegedus B."/>
            <person name="Baldrian P."/>
            <person name="Stursova M."/>
            <person name="Weitz H."/>
            <person name="Taylor A."/>
            <person name="Grigoriev I.V."/>
            <person name="Nagy L.G."/>
            <person name="Martin F."/>
            <person name="Kauserud H."/>
        </authorList>
    </citation>
    <scope>NUCLEOTIDE SEQUENCE</scope>
    <source>
        <strain evidence="2">9284</strain>
    </source>
</reference>
<proteinExistence type="predicted"/>
<gene>
    <name evidence="2" type="ORF">FB45DRAFT_954533</name>
</gene>
<keyword evidence="1" id="KW-0732">Signal</keyword>
<dbReference type="Proteomes" id="UP001221142">
    <property type="component" value="Unassembled WGS sequence"/>
</dbReference>
<sequence length="70" mass="8003">MISSQLLELDLLLFFTETLTSVLVAVTDDEPGGLEVYHRRQVVWESTPRAIHLSFVLHFLWVVAFESSRG</sequence>
<accession>A0AAD7AZ00</accession>
<feature type="chain" id="PRO_5042110754" description="Secreted protein" evidence="1">
    <location>
        <begin position="21"/>
        <end position="70"/>
    </location>
</feature>
<dbReference type="AlphaFoldDB" id="A0AAD7AZ00"/>
<evidence type="ECO:0000256" key="1">
    <source>
        <dbReference type="SAM" id="SignalP"/>
    </source>
</evidence>
<organism evidence="2 3">
    <name type="scientific">Roridomyces roridus</name>
    <dbReference type="NCBI Taxonomy" id="1738132"/>
    <lineage>
        <taxon>Eukaryota</taxon>
        <taxon>Fungi</taxon>
        <taxon>Dikarya</taxon>
        <taxon>Basidiomycota</taxon>
        <taxon>Agaricomycotina</taxon>
        <taxon>Agaricomycetes</taxon>
        <taxon>Agaricomycetidae</taxon>
        <taxon>Agaricales</taxon>
        <taxon>Marasmiineae</taxon>
        <taxon>Mycenaceae</taxon>
        <taxon>Roridomyces</taxon>
    </lineage>
</organism>